<name>A0A9P8HXA0_9PEZI</name>
<dbReference type="CDD" id="cd11062">
    <property type="entry name" value="CYP58-like"/>
    <property type="match status" value="1"/>
</dbReference>
<dbReference type="InterPro" id="IPR017972">
    <property type="entry name" value="Cyt_P450_CS"/>
</dbReference>
<dbReference type="EMBL" id="JAGHQL010000075">
    <property type="protein sequence ID" value="KAH0541570.1"/>
    <property type="molecule type" value="Genomic_DNA"/>
</dbReference>
<dbReference type="PRINTS" id="PR00465">
    <property type="entry name" value="EP450IV"/>
</dbReference>
<keyword evidence="4 8" id="KW-0560">Oxidoreductase</keyword>
<sequence length="540" mass="61434">MLLPTDLPTTKELLTLSAALWVTYIFSLAIYRLYFSPISRFPGPRLAALTHWYEFYYDVIKRGHYTWKLKELHKQYGVYADTRSQSYYLLPLEECASSQKMVNKNIGPIVRISPYELHIDDPDYYDELYTGPSKKRDKWAWSAKMFGNSKSMLGTVPHDHHRIRRAPINPYFSKSSVLRLESTIRSLVERLVARFEGFKATGEALNLGYAYSALTTDVITEYCFARSYGYLSRENFGGEWADALIQASEMSHLMKQFGWLFPLMDSMPDWFSVWLNPAIMYLIVFKRDVGKQIQTIMEGKNDDYKTASHPTIFHELLESDLRPEEKTFVRLTEEGQTVVGAGIITTAHVLKQTTYYLLADPEVLRKLKAELAAAKTRAGTPSIPLKQLEQLPYLTGVINEGLRLSYGVSHRLQRVSPDAPLAFRQWSIPAGIPVSMTSVHLHDNATIFPSPGAFKPERWLLPPAEKIRLEKYLVPFSKGTRACAGMNLAYAEIHLTLAAVFGGELELELYETGSEDVLVVHDFFNPSARTDSKGVRVVVK</sequence>
<gene>
    <name evidence="10" type="ORF">FGG08_003982</name>
</gene>
<evidence type="ECO:0000256" key="2">
    <source>
        <dbReference type="ARBA" id="ARBA00010617"/>
    </source>
</evidence>
<accession>A0A9P8HXA0</accession>
<dbReference type="PANTHER" id="PTHR24305">
    <property type="entry name" value="CYTOCHROME P450"/>
    <property type="match status" value="1"/>
</dbReference>
<evidence type="ECO:0000313" key="10">
    <source>
        <dbReference type="EMBL" id="KAH0541570.1"/>
    </source>
</evidence>
<keyword evidence="7 8" id="KW-0349">Heme</keyword>
<evidence type="ECO:0000256" key="1">
    <source>
        <dbReference type="ARBA" id="ARBA00001971"/>
    </source>
</evidence>
<keyword evidence="5 7" id="KW-0408">Iron</keyword>
<evidence type="ECO:0000313" key="11">
    <source>
        <dbReference type="Proteomes" id="UP000698800"/>
    </source>
</evidence>
<keyword evidence="9" id="KW-0812">Transmembrane</keyword>
<comment type="cofactor">
    <cofactor evidence="1 7">
        <name>heme</name>
        <dbReference type="ChEBI" id="CHEBI:30413"/>
    </cofactor>
</comment>
<evidence type="ECO:0008006" key="12">
    <source>
        <dbReference type="Google" id="ProtNLM"/>
    </source>
</evidence>
<protein>
    <recommendedName>
        <fullName evidence="12">Trichodiene oxygenase</fullName>
    </recommendedName>
</protein>
<evidence type="ECO:0000256" key="3">
    <source>
        <dbReference type="ARBA" id="ARBA00022723"/>
    </source>
</evidence>
<evidence type="ECO:0000256" key="6">
    <source>
        <dbReference type="ARBA" id="ARBA00023033"/>
    </source>
</evidence>
<dbReference type="GO" id="GO:0005506">
    <property type="term" value="F:iron ion binding"/>
    <property type="evidence" value="ECO:0007669"/>
    <property type="project" value="InterPro"/>
</dbReference>
<dbReference type="InterPro" id="IPR036396">
    <property type="entry name" value="Cyt_P450_sf"/>
</dbReference>
<dbReference type="InterPro" id="IPR002403">
    <property type="entry name" value="Cyt_P450_E_grp-IV"/>
</dbReference>
<dbReference type="SUPFAM" id="SSF48264">
    <property type="entry name" value="Cytochrome P450"/>
    <property type="match status" value="1"/>
</dbReference>
<dbReference type="Gene3D" id="1.10.630.10">
    <property type="entry name" value="Cytochrome P450"/>
    <property type="match status" value="1"/>
</dbReference>
<keyword evidence="3 7" id="KW-0479">Metal-binding</keyword>
<dbReference type="Proteomes" id="UP000698800">
    <property type="component" value="Unassembled WGS sequence"/>
</dbReference>
<evidence type="ECO:0000256" key="5">
    <source>
        <dbReference type="ARBA" id="ARBA00023004"/>
    </source>
</evidence>
<reference evidence="10" key="1">
    <citation type="submission" date="2021-03" db="EMBL/GenBank/DDBJ databases">
        <title>Comparative genomics and phylogenomic investigation of the class Geoglossomycetes provide insights into ecological specialization and systematics.</title>
        <authorList>
            <person name="Melie T."/>
            <person name="Pirro S."/>
            <person name="Miller A.N."/>
            <person name="Quandt A."/>
        </authorList>
    </citation>
    <scope>NUCLEOTIDE SEQUENCE</scope>
    <source>
        <strain evidence="10">GBOQ0MN5Z8</strain>
    </source>
</reference>
<keyword evidence="9" id="KW-1133">Transmembrane helix</keyword>
<keyword evidence="9" id="KW-0472">Membrane</keyword>
<dbReference type="GO" id="GO:0020037">
    <property type="term" value="F:heme binding"/>
    <property type="evidence" value="ECO:0007669"/>
    <property type="project" value="InterPro"/>
</dbReference>
<feature type="binding site" description="axial binding residue" evidence="7">
    <location>
        <position position="483"/>
    </location>
    <ligand>
        <name>heme</name>
        <dbReference type="ChEBI" id="CHEBI:30413"/>
    </ligand>
    <ligandPart>
        <name>Fe</name>
        <dbReference type="ChEBI" id="CHEBI:18248"/>
    </ligandPart>
</feature>
<evidence type="ECO:0000256" key="8">
    <source>
        <dbReference type="RuleBase" id="RU000461"/>
    </source>
</evidence>
<proteinExistence type="inferred from homology"/>
<keyword evidence="11" id="KW-1185">Reference proteome</keyword>
<dbReference type="InterPro" id="IPR050121">
    <property type="entry name" value="Cytochrome_P450_monoxygenase"/>
</dbReference>
<organism evidence="10 11">
    <name type="scientific">Glutinoglossum americanum</name>
    <dbReference type="NCBI Taxonomy" id="1670608"/>
    <lineage>
        <taxon>Eukaryota</taxon>
        <taxon>Fungi</taxon>
        <taxon>Dikarya</taxon>
        <taxon>Ascomycota</taxon>
        <taxon>Pezizomycotina</taxon>
        <taxon>Geoglossomycetes</taxon>
        <taxon>Geoglossales</taxon>
        <taxon>Geoglossaceae</taxon>
        <taxon>Glutinoglossum</taxon>
    </lineage>
</organism>
<dbReference type="GO" id="GO:0004497">
    <property type="term" value="F:monooxygenase activity"/>
    <property type="evidence" value="ECO:0007669"/>
    <property type="project" value="UniProtKB-KW"/>
</dbReference>
<evidence type="ECO:0000256" key="9">
    <source>
        <dbReference type="SAM" id="Phobius"/>
    </source>
</evidence>
<dbReference type="InterPro" id="IPR001128">
    <property type="entry name" value="Cyt_P450"/>
</dbReference>
<dbReference type="GO" id="GO:0016705">
    <property type="term" value="F:oxidoreductase activity, acting on paired donors, with incorporation or reduction of molecular oxygen"/>
    <property type="evidence" value="ECO:0007669"/>
    <property type="project" value="InterPro"/>
</dbReference>
<dbReference type="Pfam" id="PF00067">
    <property type="entry name" value="p450"/>
    <property type="match status" value="1"/>
</dbReference>
<evidence type="ECO:0000256" key="7">
    <source>
        <dbReference type="PIRSR" id="PIRSR602403-1"/>
    </source>
</evidence>
<dbReference type="AlphaFoldDB" id="A0A9P8HXA0"/>
<dbReference type="OrthoDB" id="3945418at2759"/>
<dbReference type="PRINTS" id="PR00385">
    <property type="entry name" value="P450"/>
</dbReference>
<comment type="caution">
    <text evidence="10">The sequence shown here is derived from an EMBL/GenBank/DDBJ whole genome shotgun (WGS) entry which is preliminary data.</text>
</comment>
<comment type="similarity">
    <text evidence="2 8">Belongs to the cytochrome P450 family.</text>
</comment>
<dbReference type="PROSITE" id="PS00086">
    <property type="entry name" value="CYTOCHROME_P450"/>
    <property type="match status" value="1"/>
</dbReference>
<feature type="transmembrane region" description="Helical" evidence="9">
    <location>
        <begin position="13"/>
        <end position="35"/>
    </location>
</feature>
<evidence type="ECO:0000256" key="4">
    <source>
        <dbReference type="ARBA" id="ARBA00023002"/>
    </source>
</evidence>
<keyword evidence="6 8" id="KW-0503">Monooxygenase</keyword>
<dbReference type="PANTHER" id="PTHR24305:SF157">
    <property type="entry name" value="N-ACETYLTRYPTOPHAN 6-HYDROXYLASE IVOC-RELATED"/>
    <property type="match status" value="1"/>
</dbReference>